<dbReference type="InterPro" id="IPR011429">
    <property type="entry name" value="Cyt_c_Planctomycete-type"/>
</dbReference>
<evidence type="ECO:0008006" key="4">
    <source>
        <dbReference type="Google" id="ProtNLM"/>
    </source>
</evidence>
<accession>A0A383AS76</accession>
<gene>
    <name evidence="3" type="ORF">METZ01_LOCUS462929</name>
</gene>
<sequence length="182" mass="21029">MSFLRTGLYIGLLASVPLRAVDFQRDVRPVLAAHCFKCHGPDEKTRKAKLRLDIRPELDLFDEILSRIDHSDFDELMPPPAAKKPLSVAQKKMLRAWVKAGAIYTEHWAFIPPKRPVVPKVKQANWPRNNLDYFTLRQLESEDRAPSPKADRYRLIRRLSLDLIGIPPSPEEVRKFVNNQQP</sequence>
<dbReference type="InterPro" id="IPR011444">
    <property type="entry name" value="DUF1549"/>
</dbReference>
<dbReference type="Pfam" id="PF07583">
    <property type="entry name" value="PSCyt2"/>
    <property type="match status" value="1"/>
</dbReference>
<evidence type="ECO:0000259" key="2">
    <source>
        <dbReference type="Pfam" id="PF07635"/>
    </source>
</evidence>
<dbReference type="AlphaFoldDB" id="A0A383AS76"/>
<protein>
    <recommendedName>
        <fullName evidence="4">Cytochrome C Planctomycete-type domain-containing protein</fullName>
    </recommendedName>
</protein>
<dbReference type="EMBL" id="UINC01194135">
    <property type="protein sequence ID" value="SVE10075.1"/>
    <property type="molecule type" value="Genomic_DNA"/>
</dbReference>
<feature type="non-terminal residue" evidence="3">
    <location>
        <position position="182"/>
    </location>
</feature>
<name>A0A383AS76_9ZZZZ</name>
<evidence type="ECO:0000313" key="3">
    <source>
        <dbReference type="EMBL" id="SVE10075.1"/>
    </source>
</evidence>
<reference evidence="3" key="1">
    <citation type="submission" date="2018-05" db="EMBL/GenBank/DDBJ databases">
        <authorList>
            <person name="Lanie J.A."/>
            <person name="Ng W.-L."/>
            <person name="Kazmierczak K.M."/>
            <person name="Andrzejewski T.M."/>
            <person name="Davidsen T.M."/>
            <person name="Wayne K.J."/>
            <person name="Tettelin H."/>
            <person name="Glass J.I."/>
            <person name="Rusch D."/>
            <person name="Podicherti R."/>
            <person name="Tsui H.-C.T."/>
            <person name="Winkler M.E."/>
        </authorList>
    </citation>
    <scope>NUCLEOTIDE SEQUENCE</scope>
</reference>
<dbReference type="SUPFAM" id="SSF46626">
    <property type="entry name" value="Cytochrome c"/>
    <property type="match status" value="1"/>
</dbReference>
<organism evidence="3">
    <name type="scientific">marine metagenome</name>
    <dbReference type="NCBI Taxonomy" id="408172"/>
    <lineage>
        <taxon>unclassified sequences</taxon>
        <taxon>metagenomes</taxon>
        <taxon>ecological metagenomes</taxon>
    </lineage>
</organism>
<evidence type="ECO:0000259" key="1">
    <source>
        <dbReference type="Pfam" id="PF07583"/>
    </source>
</evidence>
<dbReference type="Pfam" id="PF07635">
    <property type="entry name" value="PSCyt1"/>
    <property type="match status" value="1"/>
</dbReference>
<dbReference type="GO" id="GO:0020037">
    <property type="term" value="F:heme binding"/>
    <property type="evidence" value="ECO:0007669"/>
    <property type="project" value="InterPro"/>
</dbReference>
<feature type="domain" description="DUF1549" evidence="1">
    <location>
        <begin position="131"/>
        <end position="181"/>
    </location>
</feature>
<dbReference type="GO" id="GO:0009055">
    <property type="term" value="F:electron transfer activity"/>
    <property type="evidence" value="ECO:0007669"/>
    <property type="project" value="InterPro"/>
</dbReference>
<dbReference type="PANTHER" id="PTHR35889:SF3">
    <property type="entry name" value="F-BOX DOMAIN-CONTAINING PROTEIN"/>
    <property type="match status" value="1"/>
</dbReference>
<dbReference type="InterPro" id="IPR036909">
    <property type="entry name" value="Cyt_c-like_dom_sf"/>
</dbReference>
<dbReference type="PANTHER" id="PTHR35889">
    <property type="entry name" value="CYCLOINULO-OLIGOSACCHARIDE FRUCTANOTRANSFERASE-RELATED"/>
    <property type="match status" value="1"/>
</dbReference>
<feature type="domain" description="Cytochrome C Planctomycete-type" evidence="2">
    <location>
        <begin position="35"/>
        <end position="80"/>
    </location>
</feature>
<proteinExistence type="predicted"/>